<feature type="domain" description="HTH cro/C1-type" evidence="4">
    <location>
        <begin position="12"/>
        <end position="65"/>
    </location>
</feature>
<dbReference type="EMBL" id="JACHVZ010000007">
    <property type="protein sequence ID" value="MBB2928362.1"/>
    <property type="molecule type" value="Genomic_DNA"/>
</dbReference>
<dbReference type="InterPro" id="IPR015927">
    <property type="entry name" value="Peptidase_S24_S26A/B/C"/>
</dbReference>
<dbReference type="CDD" id="cd00093">
    <property type="entry name" value="HTH_XRE"/>
    <property type="match status" value="1"/>
</dbReference>
<reference evidence="5 6" key="1">
    <citation type="submission" date="2020-08" db="EMBL/GenBank/DDBJ databases">
        <title>Genomic Encyclopedia of Type Strains, Phase IV (KMG-V): Genome sequencing to study the core and pangenomes of soil and plant-associated prokaryotes.</title>
        <authorList>
            <person name="Whitman W."/>
        </authorList>
    </citation>
    <scope>NUCLEOTIDE SEQUENCE [LARGE SCALE GENOMIC DNA]</scope>
    <source>
        <strain evidence="5 6">SRMrh-85</strain>
    </source>
</reference>
<dbReference type="InterPro" id="IPR039418">
    <property type="entry name" value="LexA-like"/>
</dbReference>
<accession>A0ABR6FLQ5</accession>
<dbReference type="SUPFAM" id="SSF47413">
    <property type="entry name" value="lambda repressor-like DNA-binding domains"/>
    <property type="match status" value="1"/>
</dbReference>
<protein>
    <submittedName>
        <fullName evidence="5">SOS-response transcriptional repressor LexA</fullName>
    </submittedName>
</protein>
<dbReference type="SMART" id="SM00530">
    <property type="entry name" value="HTH_XRE"/>
    <property type="match status" value="1"/>
</dbReference>
<evidence type="ECO:0000313" key="5">
    <source>
        <dbReference type="EMBL" id="MBB2928362.1"/>
    </source>
</evidence>
<evidence type="ECO:0000256" key="3">
    <source>
        <dbReference type="ARBA" id="ARBA00023163"/>
    </source>
</evidence>
<dbReference type="InterPro" id="IPR036286">
    <property type="entry name" value="LexA/Signal_pep-like_sf"/>
</dbReference>
<dbReference type="PANTHER" id="PTHR40661">
    <property type="match status" value="1"/>
</dbReference>
<evidence type="ECO:0000256" key="1">
    <source>
        <dbReference type="ARBA" id="ARBA00023015"/>
    </source>
</evidence>
<keyword evidence="6" id="KW-1185">Reference proteome</keyword>
<organism evidence="5 6">
    <name type="scientific">Paraburkholderia silvatlantica</name>
    <dbReference type="NCBI Taxonomy" id="321895"/>
    <lineage>
        <taxon>Bacteria</taxon>
        <taxon>Pseudomonadati</taxon>
        <taxon>Pseudomonadota</taxon>
        <taxon>Betaproteobacteria</taxon>
        <taxon>Burkholderiales</taxon>
        <taxon>Burkholderiaceae</taxon>
        <taxon>Paraburkholderia</taxon>
    </lineage>
</organism>
<dbReference type="InterPro" id="IPR010982">
    <property type="entry name" value="Lambda_DNA-bd_dom_sf"/>
</dbReference>
<evidence type="ECO:0000313" key="6">
    <source>
        <dbReference type="Proteomes" id="UP000533533"/>
    </source>
</evidence>
<keyword evidence="1" id="KW-0805">Transcription regulation</keyword>
<dbReference type="Proteomes" id="UP000533533">
    <property type="component" value="Unassembled WGS sequence"/>
</dbReference>
<dbReference type="Pfam" id="PF00717">
    <property type="entry name" value="Peptidase_S24"/>
    <property type="match status" value="1"/>
</dbReference>
<gene>
    <name evidence="5" type="ORF">FHX59_002784</name>
</gene>
<dbReference type="PANTHER" id="PTHR40661:SF3">
    <property type="entry name" value="FELS-1 PROPHAGE TRANSCRIPTIONAL REGULATOR"/>
    <property type="match status" value="1"/>
</dbReference>
<proteinExistence type="predicted"/>
<dbReference type="CDD" id="cd06529">
    <property type="entry name" value="S24_LexA-like"/>
    <property type="match status" value="1"/>
</dbReference>
<evidence type="ECO:0000256" key="2">
    <source>
        <dbReference type="ARBA" id="ARBA00023125"/>
    </source>
</evidence>
<keyword evidence="3" id="KW-0804">Transcription</keyword>
<dbReference type="PROSITE" id="PS50943">
    <property type="entry name" value="HTH_CROC1"/>
    <property type="match status" value="1"/>
</dbReference>
<dbReference type="Gene3D" id="1.10.260.40">
    <property type="entry name" value="lambda repressor-like DNA-binding domains"/>
    <property type="match status" value="1"/>
</dbReference>
<dbReference type="Pfam" id="PF13560">
    <property type="entry name" value="HTH_31"/>
    <property type="match status" value="1"/>
</dbReference>
<sequence length="229" mass="26080">MATIIRTFGDRLRWARKEKKLSQSVVHQRIGIPQSLLSELENDKYESSTWTPALARLYTVNAGWLADGAGHPGMVSVEIAQFENAEAINGGVRRYPVISHIQAGQLTELLVPYKADDGFAVEYGDNDASRWAFFLEIKGDSMLPDFKEGDRVRIDPEVVPKPGDFVAARNTKDEATFKKYRVRGLNQDGNEIFELVPLNEDYPILRSDEMQLHVIGTMTEHRRKYRRNK</sequence>
<evidence type="ECO:0000259" key="4">
    <source>
        <dbReference type="PROSITE" id="PS50943"/>
    </source>
</evidence>
<dbReference type="InterPro" id="IPR001387">
    <property type="entry name" value="Cro/C1-type_HTH"/>
</dbReference>
<dbReference type="SUPFAM" id="SSF51306">
    <property type="entry name" value="LexA/Signal peptidase"/>
    <property type="match status" value="1"/>
</dbReference>
<comment type="caution">
    <text evidence="5">The sequence shown here is derived from an EMBL/GenBank/DDBJ whole genome shotgun (WGS) entry which is preliminary data.</text>
</comment>
<name>A0ABR6FLQ5_9BURK</name>
<dbReference type="Gene3D" id="2.10.109.10">
    <property type="entry name" value="Umud Fragment, subunit A"/>
    <property type="match status" value="1"/>
</dbReference>
<keyword evidence="2" id="KW-0238">DNA-binding</keyword>